<name>A0A0D2VEE9_GOSRA</name>
<dbReference type="AlphaFoldDB" id="A0A0D2VEE9"/>
<reference evidence="4 5" key="1">
    <citation type="journal article" date="2012" name="Nature">
        <title>Repeated polyploidization of Gossypium genomes and the evolution of spinnable cotton fibres.</title>
        <authorList>
            <person name="Paterson A.H."/>
            <person name="Wendel J.F."/>
            <person name="Gundlach H."/>
            <person name="Guo H."/>
            <person name="Jenkins J."/>
            <person name="Jin D."/>
            <person name="Llewellyn D."/>
            <person name="Showmaker K.C."/>
            <person name="Shu S."/>
            <person name="Udall J."/>
            <person name="Yoo M.J."/>
            <person name="Byers R."/>
            <person name="Chen W."/>
            <person name="Doron-Faigenboim A."/>
            <person name="Duke M.V."/>
            <person name="Gong L."/>
            <person name="Grimwood J."/>
            <person name="Grover C."/>
            <person name="Grupp K."/>
            <person name="Hu G."/>
            <person name="Lee T.H."/>
            <person name="Li J."/>
            <person name="Lin L."/>
            <person name="Liu T."/>
            <person name="Marler B.S."/>
            <person name="Page J.T."/>
            <person name="Roberts A.W."/>
            <person name="Romanel E."/>
            <person name="Sanders W.S."/>
            <person name="Szadkowski E."/>
            <person name="Tan X."/>
            <person name="Tang H."/>
            <person name="Xu C."/>
            <person name="Wang J."/>
            <person name="Wang Z."/>
            <person name="Zhang D."/>
            <person name="Zhang L."/>
            <person name="Ashrafi H."/>
            <person name="Bedon F."/>
            <person name="Bowers J.E."/>
            <person name="Brubaker C.L."/>
            <person name="Chee P.W."/>
            <person name="Das S."/>
            <person name="Gingle A.R."/>
            <person name="Haigler C.H."/>
            <person name="Harker D."/>
            <person name="Hoffmann L.V."/>
            <person name="Hovav R."/>
            <person name="Jones D.C."/>
            <person name="Lemke C."/>
            <person name="Mansoor S."/>
            <person name="ur Rahman M."/>
            <person name="Rainville L.N."/>
            <person name="Rambani A."/>
            <person name="Reddy U.K."/>
            <person name="Rong J.K."/>
            <person name="Saranga Y."/>
            <person name="Scheffler B.E."/>
            <person name="Scheffler J.A."/>
            <person name="Stelly D.M."/>
            <person name="Triplett B.A."/>
            <person name="Van Deynze A."/>
            <person name="Vaslin M.F."/>
            <person name="Waghmare V.N."/>
            <person name="Walford S.A."/>
            <person name="Wright R.J."/>
            <person name="Zaki E.A."/>
            <person name="Zhang T."/>
            <person name="Dennis E.S."/>
            <person name="Mayer K.F."/>
            <person name="Peterson D.G."/>
            <person name="Rokhsar D.S."/>
            <person name="Wang X."/>
            <person name="Schmutz J."/>
        </authorList>
    </citation>
    <scope>NUCLEOTIDE SEQUENCE [LARGE SCALE GENOMIC DNA]</scope>
</reference>
<sequence>MGVRGSKLIGDRVFKRVGFRPLTPKGYIPVCVGFDNDTRRFIVHRKALCDRDFLEMLYKSSEEYGFHYEGVLRVRYEAKDFEEWITRKMKRKNIIYVN</sequence>
<comment type="similarity">
    <text evidence="1">Belongs to the ARG7 family.</text>
</comment>
<keyword evidence="5" id="KW-1185">Reference proteome</keyword>
<evidence type="ECO:0008006" key="6">
    <source>
        <dbReference type="Google" id="ProtNLM"/>
    </source>
</evidence>
<organism evidence="4 5">
    <name type="scientific">Gossypium raimondii</name>
    <name type="common">Peruvian cotton</name>
    <name type="synonym">Gossypium klotzschianum subsp. raimondii</name>
    <dbReference type="NCBI Taxonomy" id="29730"/>
    <lineage>
        <taxon>Eukaryota</taxon>
        <taxon>Viridiplantae</taxon>
        <taxon>Streptophyta</taxon>
        <taxon>Embryophyta</taxon>
        <taxon>Tracheophyta</taxon>
        <taxon>Spermatophyta</taxon>
        <taxon>Magnoliopsida</taxon>
        <taxon>eudicotyledons</taxon>
        <taxon>Gunneridae</taxon>
        <taxon>Pentapetalae</taxon>
        <taxon>rosids</taxon>
        <taxon>malvids</taxon>
        <taxon>Malvales</taxon>
        <taxon>Malvaceae</taxon>
        <taxon>Malvoideae</taxon>
        <taxon>Gossypium</taxon>
    </lineage>
</organism>
<evidence type="ECO:0000256" key="2">
    <source>
        <dbReference type="ARBA" id="ARBA00022473"/>
    </source>
</evidence>
<dbReference type="Gramene" id="KJB68275">
    <property type="protein sequence ID" value="KJB68275"/>
    <property type="gene ID" value="B456_010G235800"/>
</dbReference>
<proteinExistence type="inferred from homology"/>
<dbReference type="Pfam" id="PF02519">
    <property type="entry name" value="Auxin_inducible"/>
    <property type="match status" value="1"/>
</dbReference>
<dbReference type="OMA" id="HTTALYD"/>
<dbReference type="GO" id="GO:0009733">
    <property type="term" value="P:response to auxin"/>
    <property type="evidence" value="ECO:0007669"/>
    <property type="project" value="InterPro"/>
</dbReference>
<dbReference type="eggNOG" id="ENOG502S66M">
    <property type="taxonomic scope" value="Eukaryota"/>
</dbReference>
<dbReference type="InterPro" id="IPR003676">
    <property type="entry name" value="SAUR_fam"/>
</dbReference>
<keyword evidence="3" id="KW-0341">Growth regulation</keyword>
<evidence type="ECO:0000256" key="3">
    <source>
        <dbReference type="ARBA" id="ARBA00022604"/>
    </source>
</evidence>
<accession>A0A0D2VEE9</accession>
<keyword evidence="2" id="KW-0217">Developmental protein</keyword>
<dbReference type="EMBL" id="CM001749">
    <property type="protein sequence ID" value="KJB68275.1"/>
    <property type="molecule type" value="Genomic_DNA"/>
</dbReference>
<dbReference type="PANTHER" id="PTHR31374:SF32">
    <property type="entry name" value="SAUR FAMILY PROTEIN"/>
    <property type="match status" value="1"/>
</dbReference>
<evidence type="ECO:0000313" key="5">
    <source>
        <dbReference type="Proteomes" id="UP000032304"/>
    </source>
</evidence>
<protein>
    <recommendedName>
        <fullName evidence="6">Auxin-responsive protein</fullName>
    </recommendedName>
</protein>
<dbReference type="Proteomes" id="UP000032304">
    <property type="component" value="Chromosome 10"/>
</dbReference>
<evidence type="ECO:0000256" key="1">
    <source>
        <dbReference type="ARBA" id="ARBA00006974"/>
    </source>
</evidence>
<evidence type="ECO:0000313" key="4">
    <source>
        <dbReference type="EMBL" id="KJB68275.1"/>
    </source>
</evidence>
<dbReference type="STRING" id="29730.A0A0D2VEE9"/>
<dbReference type="PANTHER" id="PTHR31374">
    <property type="entry name" value="AUXIN-INDUCED PROTEIN-LIKE-RELATED"/>
    <property type="match status" value="1"/>
</dbReference>
<gene>
    <name evidence="4" type="ORF">B456_010G235800</name>
</gene>